<dbReference type="AlphaFoldDB" id="A0A9D4SQU2"/>
<evidence type="ECO:0000256" key="1">
    <source>
        <dbReference type="SAM" id="MobiDB-lite"/>
    </source>
</evidence>
<sequence>MDECEFSCDRITIMVAGHMMCLGTLQHLREKFGKGFRLEFLLKHTAAADAPKLNAAVQRLFKGIELKQCLQNLLCYHLAVRVPWSEIFTKVVDLQKDFQLEYALVAENTLEDIFLNFAKAQEAAPVAGIGDAAGPTATPRRSSSTAPSTTKATATASTSQPKQ</sequence>
<organism evidence="2 3">
    <name type="scientific">Rhipicephalus sanguineus</name>
    <name type="common">Brown dog tick</name>
    <name type="synonym">Ixodes sanguineus</name>
    <dbReference type="NCBI Taxonomy" id="34632"/>
    <lineage>
        <taxon>Eukaryota</taxon>
        <taxon>Metazoa</taxon>
        <taxon>Ecdysozoa</taxon>
        <taxon>Arthropoda</taxon>
        <taxon>Chelicerata</taxon>
        <taxon>Arachnida</taxon>
        <taxon>Acari</taxon>
        <taxon>Parasitiformes</taxon>
        <taxon>Ixodida</taxon>
        <taxon>Ixodoidea</taxon>
        <taxon>Ixodidae</taxon>
        <taxon>Rhipicephalinae</taxon>
        <taxon>Rhipicephalus</taxon>
        <taxon>Rhipicephalus</taxon>
    </lineage>
</organism>
<evidence type="ECO:0000313" key="2">
    <source>
        <dbReference type="EMBL" id="KAH7940086.1"/>
    </source>
</evidence>
<dbReference type="PANTHER" id="PTHR19229">
    <property type="entry name" value="ATP-BINDING CASSETTE TRANSPORTER SUBFAMILY A ABCA"/>
    <property type="match status" value="1"/>
</dbReference>
<protein>
    <submittedName>
        <fullName evidence="2">Uncharacterized protein</fullName>
    </submittedName>
</protein>
<dbReference type="Proteomes" id="UP000821837">
    <property type="component" value="Chromosome 8"/>
</dbReference>
<feature type="region of interest" description="Disordered" evidence="1">
    <location>
        <begin position="129"/>
        <end position="163"/>
    </location>
</feature>
<keyword evidence="3" id="KW-1185">Reference proteome</keyword>
<gene>
    <name evidence="2" type="ORF">HPB52_021081</name>
</gene>
<dbReference type="InterPro" id="IPR026082">
    <property type="entry name" value="ABCA"/>
</dbReference>
<dbReference type="VEuPathDB" id="VectorBase:RSAN_029102"/>
<dbReference type="GO" id="GO:0005319">
    <property type="term" value="F:lipid transporter activity"/>
    <property type="evidence" value="ECO:0007669"/>
    <property type="project" value="TreeGrafter"/>
</dbReference>
<evidence type="ECO:0000313" key="3">
    <source>
        <dbReference type="Proteomes" id="UP000821837"/>
    </source>
</evidence>
<dbReference type="GO" id="GO:0016020">
    <property type="term" value="C:membrane"/>
    <property type="evidence" value="ECO:0007669"/>
    <property type="project" value="InterPro"/>
</dbReference>
<proteinExistence type="predicted"/>
<accession>A0A9D4SQU2</accession>
<dbReference type="PANTHER" id="PTHR19229:SF250">
    <property type="entry name" value="ABC TRANSPORTER DOMAIN-CONTAINING PROTEIN-RELATED"/>
    <property type="match status" value="1"/>
</dbReference>
<name>A0A9D4SQU2_RHISA</name>
<reference evidence="2" key="2">
    <citation type="submission" date="2021-09" db="EMBL/GenBank/DDBJ databases">
        <authorList>
            <person name="Jia N."/>
            <person name="Wang J."/>
            <person name="Shi W."/>
            <person name="Du L."/>
            <person name="Sun Y."/>
            <person name="Zhan W."/>
            <person name="Jiang J."/>
            <person name="Wang Q."/>
            <person name="Zhang B."/>
            <person name="Ji P."/>
            <person name="Sakyi L.B."/>
            <person name="Cui X."/>
            <person name="Yuan T."/>
            <person name="Jiang B."/>
            <person name="Yang W."/>
            <person name="Lam T.T.-Y."/>
            <person name="Chang Q."/>
            <person name="Ding S."/>
            <person name="Wang X."/>
            <person name="Zhu J."/>
            <person name="Ruan X."/>
            <person name="Zhao L."/>
            <person name="Wei J."/>
            <person name="Que T."/>
            <person name="Du C."/>
            <person name="Cheng J."/>
            <person name="Dai P."/>
            <person name="Han X."/>
            <person name="Huang E."/>
            <person name="Gao Y."/>
            <person name="Liu J."/>
            <person name="Shao H."/>
            <person name="Ye R."/>
            <person name="Li L."/>
            <person name="Wei W."/>
            <person name="Wang X."/>
            <person name="Wang C."/>
            <person name="Huo Q."/>
            <person name="Li W."/>
            <person name="Guo W."/>
            <person name="Chen H."/>
            <person name="Chen S."/>
            <person name="Zhou L."/>
            <person name="Zhou L."/>
            <person name="Ni X."/>
            <person name="Tian J."/>
            <person name="Zhou Y."/>
            <person name="Sheng Y."/>
            <person name="Liu T."/>
            <person name="Pan Y."/>
            <person name="Xia L."/>
            <person name="Li J."/>
            <person name="Zhao F."/>
            <person name="Cao W."/>
        </authorList>
    </citation>
    <scope>NUCLEOTIDE SEQUENCE</scope>
    <source>
        <strain evidence="2">Rsan-2018</strain>
        <tissue evidence="2">Larvae</tissue>
    </source>
</reference>
<reference evidence="2" key="1">
    <citation type="journal article" date="2020" name="Cell">
        <title>Large-Scale Comparative Analyses of Tick Genomes Elucidate Their Genetic Diversity and Vector Capacities.</title>
        <authorList>
            <consortium name="Tick Genome and Microbiome Consortium (TIGMIC)"/>
            <person name="Jia N."/>
            <person name="Wang J."/>
            <person name="Shi W."/>
            <person name="Du L."/>
            <person name="Sun Y."/>
            <person name="Zhan W."/>
            <person name="Jiang J.F."/>
            <person name="Wang Q."/>
            <person name="Zhang B."/>
            <person name="Ji P."/>
            <person name="Bell-Sakyi L."/>
            <person name="Cui X.M."/>
            <person name="Yuan T.T."/>
            <person name="Jiang B.G."/>
            <person name="Yang W.F."/>
            <person name="Lam T.T."/>
            <person name="Chang Q.C."/>
            <person name="Ding S.J."/>
            <person name="Wang X.J."/>
            <person name="Zhu J.G."/>
            <person name="Ruan X.D."/>
            <person name="Zhao L."/>
            <person name="Wei J.T."/>
            <person name="Ye R.Z."/>
            <person name="Que T.C."/>
            <person name="Du C.H."/>
            <person name="Zhou Y.H."/>
            <person name="Cheng J.X."/>
            <person name="Dai P.F."/>
            <person name="Guo W.B."/>
            <person name="Han X.H."/>
            <person name="Huang E.J."/>
            <person name="Li L.F."/>
            <person name="Wei W."/>
            <person name="Gao Y.C."/>
            <person name="Liu J.Z."/>
            <person name="Shao H.Z."/>
            <person name="Wang X."/>
            <person name="Wang C.C."/>
            <person name="Yang T.C."/>
            <person name="Huo Q.B."/>
            <person name="Li W."/>
            <person name="Chen H.Y."/>
            <person name="Chen S.E."/>
            <person name="Zhou L.G."/>
            <person name="Ni X.B."/>
            <person name="Tian J.H."/>
            <person name="Sheng Y."/>
            <person name="Liu T."/>
            <person name="Pan Y.S."/>
            <person name="Xia L.Y."/>
            <person name="Li J."/>
            <person name="Zhao F."/>
            <person name="Cao W.C."/>
        </authorList>
    </citation>
    <scope>NUCLEOTIDE SEQUENCE</scope>
    <source>
        <strain evidence="2">Rsan-2018</strain>
    </source>
</reference>
<dbReference type="GO" id="GO:0140359">
    <property type="term" value="F:ABC-type transporter activity"/>
    <property type="evidence" value="ECO:0007669"/>
    <property type="project" value="InterPro"/>
</dbReference>
<feature type="compositionally biased region" description="Low complexity" evidence="1">
    <location>
        <begin position="135"/>
        <end position="163"/>
    </location>
</feature>
<dbReference type="EMBL" id="JABSTV010001254">
    <property type="protein sequence ID" value="KAH7940086.1"/>
    <property type="molecule type" value="Genomic_DNA"/>
</dbReference>
<comment type="caution">
    <text evidence="2">The sequence shown here is derived from an EMBL/GenBank/DDBJ whole genome shotgun (WGS) entry which is preliminary data.</text>
</comment>